<feature type="compositionally biased region" description="Polar residues" evidence="1">
    <location>
        <begin position="37"/>
        <end position="53"/>
    </location>
</feature>
<accession>B7F0L7</accession>
<evidence type="ECO:0000256" key="1">
    <source>
        <dbReference type="SAM" id="MobiDB-lite"/>
    </source>
</evidence>
<reference evidence="3" key="5">
    <citation type="journal article" date="2008" name="Nucleic Acids Res.">
        <title>The Rice Annotation Project Database (RAP-DB): 2008 update.</title>
        <authorList>
            <consortium name="The Rice Annotation Project (RAP)"/>
            <person name="Tanaka T."/>
            <person name="Antonio B.A."/>
            <person name="Kikuchi S."/>
            <person name="Matsumoto T."/>
            <person name="Nagamura Y."/>
            <person name="Numa H."/>
            <person name="Sakai H."/>
            <person name="Wu J."/>
            <person name="Itoh T."/>
            <person name="Sasaki T."/>
            <person name="Aono R."/>
            <person name="Fujii Y."/>
            <person name="Habara T."/>
            <person name="Harada E."/>
            <person name="Kanno M."/>
            <person name="Kawahara Y."/>
            <person name="Kawashima H."/>
            <person name="Kubooka H."/>
            <person name="Matsuya A."/>
            <person name="Nakaoka H."/>
            <person name="Saichi N."/>
            <person name="Sanbonmatsu R."/>
            <person name="Sato Y."/>
            <person name="Shinso Y."/>
            <person name="Suzuki M."/>
            <person name="Takeda J."/>
            <person name="Tanino M."/>
            <person name="Todokoro F."/>
            <person name="Yamaguchi K."/>
            <person name="Yamamoto N."/>
            <person name="Yamasaki C."/>
            <person name="Imanishi T."/>
            <person name="Okido T."/>
            <person name="Tada M."/>
            <person name="Ikeo K."/>
            <person name="Tateno Y."/>
            <person name="Gojobori T."/>
            <person name="Lin Y.C."/>
            <person name="Wei F.J."/>
            <person name="Hsing Y.I."/>
            <person name="Zhao Q."/>
            <person name="Han B."/>
            <person name="Kramer M.R."/>
            <person name="McCombie R.W."/>
            <person name="Lonsdale D."/>
            <person name="O'Donovan C.C."/>
            <person name="Whitfield E.J."/>
            <person name="Apweiler R."/>
            <person name="Koyanagi K.O."/>
            <person name="Khurana J.P."/>
            <person name="Raghuvanshi S."/>
            <person name="Singh N.K."/>
            <person name="Tyagi A.K."/>
            <person name="Haberer G."/>
            <person name="Fujisawa M."/>
            <person name="Hosokawa S."/>
            <person name="Ito Y."/>
            <person name="Ikawa H."/>
            <person name="Shibata M."/>
            <person name="Yamamoto M."/>
            <person name="Bruskiewich R.M."/>
            <person name="Hoen D.R."/>
            <person name="Bureau TE."/>
            <person name="Namiki N."/>
            <person name="Ohyanagi H."/>
            <person name="Sakai Y."/>
            <person name="Nobushima S."/>
            <person name="Sakata K."/>
            <person name="Barrero R.A."/>
            <person name="Sato Y."/>
            <person name="Souvorov A."/>
            <person name="Smith-White B."/>
            <person name="Tatusova T."/>
            <person name="An S."/>
            <person name="An G."/>
            <person name="OOta S."/>
            <person name="Fuks G."/>
            <person name="Messing J."/>
            <person name="Christie K.R."/>
            <person name="Lieberherr D."/>
            <person name="Kim H."/>
            <person name="Zuccolo A."/>
            <person name="Wing R.A."/>
            <person name="Nobuta K."/>
            <person name="Green P.J."/>
            <person name="Lu C."/>
            <person name="Meyers BC."/>
            <person name="Chaparro C."/>
            <person name="Piegu B."/>
            <person name="Panaud O."/>
            <person name="Echeverria M."/>
        </authorList>
    </citation>
    <scope>NUCLEOTIDE SEQUENCE</scope>
</reference>
<gene>
    <name evidence="3" type="ordered locus">Os01g0819300</name>
    <name evidence="2" type="ORF">OJ1529_G03.8</name>
</gene>
<evidence type="ECO:0000313" key="4">
    <source>
        <dbReference type="Proteomes" id="UP000000763"/>
    </source>
</evidence>
<evidence type="ECO:0000313" key="3">
    <source>
        <dbReference type="EMBL" id="BAH91357.1"/>
    </source>
</evidence>
<accession>A0A9K3Y6M3</accession>
<dbReference type="EMBL" id="AP008207">
    <property type="protein sequence ID" value="BAH91357.1"/>
    <property type="molecule type" value="Genomic_DNA"/>
</dbReference>
<reference evidence="4" key="6">
    <citation type="journal article" date="2008" name="Nucleic Acids Res.">
        <title>The rice annotation project database (RAP-DB): 2008 update.</title>
        <authorList>
            <consortium name="The rice annotation project (RAP)"/>
        </authorList>
    </citation>
    <scope>GENOME REANNOTATION</scope>
    <source>
        <strain evidence="4">cv. Nipponbare</strain>
    </source>
</reference>
<name>A0A9K3Y6M3_ORYSJ</name>
<dbReference type="AlphaFoldDB" id="A0A9K3Y6M3"/>
<dbReference type="Proteomes" id="UP000817658">
    <property type="component" value="Chromosome 1"/>
</dbReference>
<reference evidence="3" key="3">
    <citation type="journal article" date="2006" name="Nucleic Acids Res.">
        <title>The Rice Annotation Project Database (RAP-DB): hub for Oryza sativa ssp. japonica genome information.</title>
        <authorList>
            <person name="Ohyanagi H."/>
            <person name="Tanaka T."/>
            <person name="Sakai H."/>
            <person name="Shigemoto Y."/>
            <person name="Yamaguchi K."/>
            <person name="Habara T."/>
            <person name="Fujii Y."/>
            <person name="Antonio B.A."/>
            <person name="Nagamura Y."/>
            <person name="Imanishi T."/>
            <person name="Ikeo K."/>
            <person name="Itoh T."/>
            <person name="Gojobori T."/>
            <person name="Sasaki T."/>
        </authorList>
    </citation>
    <scope>NUCLEOTIDE SEQUENCE</scope>
</reference>
<sequence length="95" mass="10919">MARRRWPSLAESAIRRRRTDHPLLAGAFLFPAASPVSVSRRQEMNPTDTTPSAADSRRRTSKFAHWWNMTQILWMASFMKFLCGSRILTVIELIG</sequence>
<proteinExistence type="predicted"/>
<reference evidence="3" key="4">
    <citation type="journal article" date="2007" name="Genome Res.">
        <title>Curated Genome Annotation of Oryza sativa ssp. japonica and Comparative Genome Analysis with Arabidopsis thaliana.</title>
        <authorList>
            <consortium name="The Rice Annotation Project (RAP)"/>
            <person name="Itoh T."/>
            <person name="Tanaka T."/>
            <person name="Barrero R.A."/>
            <person name="Yamasaki C."/>
            <person name="Fujii Y."/>
            <person name="Hilton P.B."/>
            <person name="Antonio B.A."/>
            <person name="Aono H."/>
            <person name="Apweiler R."/>
            <person name="Bruskiewich R."/>
            <person name="Bureau T."/>
            <person name="Burr F."/>
            <person name="Costa de Oliveira A."/>
            <person name="Fuks G."/>
            <person name="Habara T."/>
            <person name="Haberer G."/>
            <person name="Han B."/>
            <person name="Harada E."/>
            <person name="Hiraki A.T."/>
            <person name="Hirochika H."/>
            <person name="Hoen D."/>
            <person name="Hokari H."/>
            <person name="Hosokawa S."/>
            <person name="Hsing Y."/>
            <person name="Ikawa H."/>
            <person name="Ikeo K."/>
            <person name="Imanishi T."/>
            <person name="Ito Y."/>
            <person name="Jaiswal P."/>
            <person name="Kanno M."/>
            <person name="Kawahara Y."/>
            <person name="Kawamura T."/>
            <person name="Kawashima H."/>
            <person name="Khurana J.P."/>
            <person name="Kikuchi S."/>
            <person name="Komatsu S."/>
            <person name="Koyanagi K.O."/>
            <person name="Kubooka H."/>
            <person name="Lieberherr D."/>
            <person name="Lin Y.C."/>
            <person name="Lonsdale D."/>
            <person name="Matsumoto T."/>
            <person name="Matsuya A."/>
            <person name="McCombie W.R."/>
            <person name="Messing J."/>
            <person name="Miyao A."/>
            <person name="Mulder N."/>
            <person name="Nagamura Y."/>
            <person name="Nam J."/>
            <person name="Namiki N."/>
            <person name="Numa H."/>
            <person name="Nurimoto S."/>
            <person name="O'donovan C."/>
            <person name="Ohyanagi H."/>
            <person name="Okido T."/>
            <person name="Oota S."/>
            <person name="Osato N."/>
            <person name="Palmer L.E."/>
            <person name="Quetier F."/>
            <person name="Raghuvanshi S."/>
            <person name="Saichi N."/>
            <person name="Sakai H."/>
            <person name="Sakai Y."/>
            <person name="Sakata K."/>
            <person name="Sakurai T."/>
            <person name="Sato F."/>
            <person name="Sato Y."/>
            <person name="Schoof H."/>
            <person name="Seki M."/>
            <person name="Shibata M."/>
            <person name="Shimizu Y."/>
            <person name="Shinozaki K."/>
            <person name="Shinso Y."/>
            <person name="Singh N.K."/>
            <person name="Smith-White B."/>
            <person name="Takeda J."/>
            <person name="Tanino M."/>
            <person name="Tatusova T."/>
            <person name="Thongjuea S."/>
            <person name="Todokoro F."/>
            <person name="Tsugane M."/>
            <person name="Tyagi A.K."/>
            <person name="Vanavichit A."/>
            <person name="Wang A."/>
            <person name="Wing R.A."/>
            <person name="Yamaguchi K."/>
            <person name="Yamamoto M."/>
            <person name="Yamamoto N."/>
            <person name="Yu Y."/>
            <person name="Zhang H."/>
            <person name="Zhao Q."/>
            <person name="Higo K."/>
            <person name="Burr B."/>
            <person name="Gojobori T."/>
            <person name="Sasaki T."/>
        </authorList>
    </citation>
    <scope>NUCLEOTIDE SEQUENCE</scope>
</reference>
<organism evidence="2">
    <name type="scientific">Oryza sativa subsp. japonica</name>
    <name type="common">Rice</name>
    <dbReference type="NCBI Taxonomy" id="39947"/>
    <lineage>
        <taxon>Eukaryota</taxon>
        <taxon>Viridiplantae</taxon>
        <taxon>Streptophyta</taxon>
        <taxon>Embryophyta</taxon>
        <taxon>Tracheophyta</taxon>
        <taxon>Spermatophyta</taxon>
        <taxon>Magnoliopsida</taxon>
        <taxon>Liliopsida</taxon>
        <taxon>Poales</taxon>
        <taxon>Poaceae</taxon>
        <taxon>BOP clade</taxon>
        <taxon>Oryzoideae</taxon>
        <taxon>Oryzeae</taxon>
        <taxon>Oryzinae</taxon>
        <taxon>Oryza</taxon>
        <taxon>Oryza sativa</taxon>
    </lineage>
</organism>
<protein>
    <submittedName>
        <fullName evidence="3">Os01g0819300 protein</fullName>
    </submittedName>
</protein>
<evidence type="ECO:0000313" key="2">
    <source>
        <dbReference type="EMBL" id="BAD73561.1"/>
    </source>
</evidence>
<reference evidence="3" key="7">
    <citation type="submission" date="2012-08" db="EMBL/GenBank/DDBJ databases">
        <title>Oryza sativa nipponbare(GA3) genomic DNA, chromosome 1.</title>
        <authorList>
            <consortium name="IRGSP(International Rice Genome Sequencing Project)"/>
        </authorList>
    </citation>
    <scope>NUCLEOTIDE SEQUENCE</scope>
</reference>
<reference evidence="2" key="1">
    <citation type="journal article" date="2002" name="Nature">
        <title>The genome sequence and structure of rice chromosome 1.</title>
        <authorList>
            <person name="Sasaki T."/>
            <person name="Matsumoto T."/>
            <person name="Yamamoto K."/>
            <person name="Sakata K."/>
            <person name="Baba T."/>
            <person name="Katayose Y."/>
            <person name="Wu J."/>
            <person name="Niimura Y."/>
            <person name="Cheng Z."/>
            <person name="Nagamura Y."/>
            <person name="Antonio B.A."/>
            <person name="Kanamori H."/>
            <person name="Hosokawa S."/>
            <person name="Masukawa M."/>
            <person name="Arikawa K."/>
            <person name="Chiden Y."/>
            <person name="Hayashi M."/>
            <person name="Okamoto M."/>
            <person name="Ando T."/>
            <person name="Aoki H."/>
            <person name="Arita K."/>
            <person name="Hamada M."/>
            <person name="Harada C."/>
            <person name="Hijishita S."/>
            <person name="Honda M."/>
            <person name="Ichikawa Y."/>
            <person name="Idonuma A."/>
            <person name="Iijima M."/>
            <person name="Ikeda M."/>
            <person name="Ikeno M."/>
            <person name="Itoh S."/>
            <person name="Itoh T."/>
            <person name="Itoh Y."/>
            <person name="Itoh Y."/>
            <person name="Iwabuchi A."/>
            <person name="Kamiya K."/>
            <person name="Karasawa W."/>
            <person name="Katagiri S."/>
            <person name="Kikuta A."/>
            <person name="Kobayashi N."/>
            <person name="Kono I."/>
            <person name="Machita K."/>
            <person name="Maehara T."/>
            <person name="Mizuno H."/>
            <person name="Mizubayashi T."/>
            <person name="Mukai Y."/>
            <person name="Nagasaki H."/>
            <person name="Nakashima M."/>
            <person name="Nakama Y."/>
            <person name="Nakamichi Y."/>
            <person name="Nakamura M."/>
            <person name="Namiki N."/>
            <person name="Negishi M."/>
            <person name="Ohta I."/>
            <person name="Ono N."/>
            <person name="Saji S."/>
            <person name="Sakai K."/>
            <person name="Shibata M."/>
            <person name="Shimokawa T."/>
            <person name="Shomura A."/>
            <person name="Song J."/>
            <person name="Takazaki Y."/>
            <person name="Terasawa K."/>
            <person name="Tsuji K."/>
            <person name="Waki K."/>
            <person name="Yamagata H."/>
            <person name="Yamane H."/>
            <person name="Yoshiki S."/>
            <person name="Yoshihara R."/>
            <person name="Yukawa K."/>
            <person name="Zhong H."/>
            <person name="Iwama H."/>
            <person name="Endo T."/>
            <person name="Ito H."/>
            <person name="Hahn J.H."/>
            <person name="Kim H.I."/>
            <person name="Eun M.Y."/>
            <person name="Yano M."/>
            <person name="Jiang J."/>
            <person name="Gojobori T."/>
        </authorList>
    </citation>
    <scope>NUCLEOTIDE SEQUENCE</scope>
</reference>
<dbReference type="EMBL" id="AP003446">
    <property type="protein sequence ID" value="BAD73561.1"/>
    <property type="molecule type" value="Genomic_DNA"/>
</dbReference>
<dbReference type="KEGG" id="dosa:Os01g0819300"/>
<feature type="region of interest" description="Disordered" evidence="1">
    <location>
        <begin position="37"/>
        <end position="58"/>
    </location>
</feature>
<dbReference type="Proteomes" id="UP000000763">
    <property type="component" value="Chromosome 1"/>
</dbReference>
<reference evidence="3 4" key="2">
    <citation type="journal article" date="2005" name="Nature">
        <title>The map-based sequence of the rice genome.</title>
        <authorList>
            <consortium name="International rice genome sequencing project (IRGSP)"/>
            <person name="Matsumoto T."/>
            <person name="Wu J."/>
            <person name="Kanamori H."/>
            <person name="Katayose Y."/>
            <person name="Fujisawa M."/>
            <person name="Namiki N."/>
            <person name="Mizuno H."/>
            <person name="Yamamoto K."/>
            <person name="Antonio B.A."/>
            <person name="Baba T."/>
            <person name="Sakata K."/>
            <person name="Nagamura Y."/>
            <person name="Aoki H."/>
            <person name="Arikawa K."/>
            <person name="Arita K."/>
            <person name="Bito T."/>
            <person name="Chiden Y."/>
            <person name="Fujitsuka N."/>
            <person name="Fukunaka R."/>
            <person name="Hamada M."/>
            <person name="Harada C."/>
            <person name="Hayashi A."/>
            <person name="Hijishita S."/>
            <person name="Honda M."/>
            <person name="Hosokawa S."/>
            <person name="Ichikawa Y."/>
            <person name="Idonuma A."/>
            <person name="Iijima M."/>
            <person name="Ikeda M."/>
            <person name="Ikeno M."/>
            <person name="Ito K."/>
            <person name="Ito S."/>
            <person name="Ito T."/>
            <person name="Ito Y."/>
            <person name="Ito Y."/>
            <person name="Iwabuchi A."/>
            <person name="Kamiya K."/>
            <person name="Karasawa W."/>
            <person name="Kurita K."/>
            <person name="Katagiri S."/>
            <person name="Kikuta A."/>
            <person name="Kobayashi H."/>
            <person name="Kobayashi N."/>
            <person name="Machita K."/>
            <person name="Maehara T."/>
            <person name="Masukawa M."/>
            <person name="Mizubayashi T."/>
            <person name="Mukai Y."/>
            <person name="Nagasaki H."/>
            <person name="Nagata Y."/>
            <person name="Naito S."/>
            <person name="Nakashima M."/>
            <person name="Nakama Y."/>
            <person name="Nakamichi Y."/>
            <person name="Nakamura M."/>
            <person name="Meguro A."/>
            <person name="Negishi M."/>
            <person name="Ohta I."/>
            <person name="Ohta T."/>
            <person name="Okamoto M."/>
            <person name="Ono N."/>
            <person name="Saji S."/>
            <person name="Sakaguchi M."/>
            <person name="Sakai K."/>
            <person name="Shibata M."/>
            <person name="Shimokawa T."/>
            <person name="Song J."/>
            <person name="Takazaki Y."/>
            <person name="Terasawa K."/>
            <person name="Tsugane M."/>
            <person name="Tsuji K."/>
            <person name="Ueda S."/>
            <person name="Waki K."/>
            <person name="Yamagata H."/>
            <person name="Yamamoto M."/>
            <person name="Yamamoto S."/>
            <person name="Yamane H."/>
            <person name="Yoshiki S."/>
            <person name="Yoshihara R."/>
            <person name="Yukawa K."/>
            <person name="Zhong H."/>
            <person name="Yano M."/>
            <person name="Yuan Q."/>
            <person name="Ouyang S."/>
            <person name="Liu J."/>
            <person name="Jones K.M."/>
            <person name="Gansberger K."/>
            <person name="Moffat K."/>
            <person name="Hill J."/>
            <person name="Bera J."/>
            <person name="Fadrosh D."/>
            <person name="Jin S."/>
            <person name="Johri S."/>
            <person name="Kim M."/>
            <person name="Overton L."/>
            <person name="Reardon M."/>
            <person name="Tsitrin T."/>
            <person name="Vuong H."/>
            <person name="Weaver B."/>
            <person name="Ciecko A."/>
            <person name="Tallon L."/>
            <person name="Jackson J."/>
            <person name="Pai G."/>
            <person name="Aken S.V."/>
            <person name="Utterback T."/>
            <person name="Reidmuller S."/>
            <person name="Feldblyum T."/>
            <person name="Hsiao J."/>
            <person name="Zismann V."/>
            <person name="Iobst S."/>
            <person name="de Vazeille A.R."/>
            <person name="Buell C.R."/>
            <person name="Ying K."/>
            <person name="Li Y."/>
            <person name="Lu T."/>
            <person name="Huang Y."/>
            <person name="Zhao Q."/>
            <person name="Feng Q."/>
            <person name="Zhang L."/>
            <person name="Zhu J."/>
            <person name="Weng Q."/>
            <person name="Mu J."/>
            <person name="Lu Y."/>
            <person name="Fan D."/>
            <person name="Liu Y."/>
            <person name="Guan J."/>
            <person name="Zhang Y."/>
            <person name="Yu S."/>
            <person name="Liu X."/>
            <person name="Zhang Y."/>
            <person name="Hong G."/>
            <person name="Han B."/>
            <person name="Choisne N."/>
            <person name="Demange N."/>
            <person name="Orjeda G."/>
            <person name="Samain S."/>
            <person name="Cattolico L."/>
            <person name="Pelletier E."/>
            <person name="Couloux A."/>
            <person name="Segurens B."/>
            <person name="Wincker P."/>
            <person name="D'Hont A."/>
            <person name="Scarpelli C."/>
            <person name="Weissenbach J."/>
            <person name="Salanoubat M."/>
            <person name="Quetier F."/>
            <person name="Yu Y."/>
            <person name="Kim H.R."/>
            <person name="Rambo T."/>
            <person name="Currie J."/>
            <person name="Collura K."/>
            <person name="Luo M."/>
            <person name="Yang T."/>
            <person name="Ammiraju J.S.S."/>
            <person name="Engler F."/>
            <person name="Soderlund C."/>
            <person name="Wing R.A."/>
            <person name="Palmer L.E."/>
            <person name="de la Bastide M."/>
            <person name="Spiegel L."/>
            <person name="Nascimento L."/>
            <person name="Zutavern T."/>
            <person name="O'Shaughnessy A."/>
            <person name="Dike S."/>
            <person name="Dedhia N."/>
            <person name="Preston R."/>
            <person name="Balija V."/>
            <person name="McCombie W.R."/>
            <person name="Chow T."/>
            <person name="Chen H."/>
            <person name="Chung M."/>
            <person name="Chen C."/>
            <person name="Shaw J."/>
            <person name="Wu H."/>
            <person name="Hsiao K."/>
            <person name="Chao Y."/>
            <person name="Chu M."/>
            <person name="Cheng C."/>
            <person name="Hour A."/>
            <person name="Lee P."/>
            <person name="Lin S."/>
            <person name="Lin Y."/>
            <person name="Liou J."/>
            <person name="Liu S."/>
            <person name="Hsing Y."/>
            <person name="Raghuvanshi S."/>
            <person name="Mohanty A."/>
            <person name="Bharti A.K."/>
            <person name="Gaur A."/>
            <person name="Gupta V."/>
            <person name="Kumar D."/>
            <person name="Ravi V."/>
            <person name="Vij S."/>
            <person name="Kapur A."/>
            <person name="Khurana P."/>
            <person name="Khurana P."/>
            <person name="Khurana J.P."/>
            <person name="Tyagi A.K."/>
            <person name="Gaikwad K."/>
            <person name="Singh A."/>
            <person name="Dalal V."/>
            <person name="Srivastava S."/>
            <person name="Dixit A."/>
            <person name="Pal A.K."/>
            <person name="Ghazi I.A."/>
            <person name="Yadav M."/>
            <person name="Pandit A."/>
            <person name="Bhargava A."/>
            <person name="Sureshbabu K."/>
            <person name="Batra K."/>
            <person name="Sharma T.R."/>
            <person name="Mohapatra T."/>
            <person name="Singh N.K."/>
            <person name="Messing J."/>
            <person name="Nelson A.B."/>
            <person name="Fuks G."/>
            <person name="Kavchok S."/>
            <person name="Keizer G."/>
            <person name="Linton E."/>
            <person name="Llaca V."/>
            <person name="Song R."/>
            <person name="Tanyolac B."/>
            <person name="Young S."/>
            <person name="Ho-Il K."/>
            <person name="Hahn J.H."/>
            <person name="Sangsakoo G."/>
            <person name="Vanavichit A."/>
            <person name="de Mattos Luiz.A.T."/>
            <person name="Zimmer P.D."/>
            <person name="Malone G."/>
            <person name="Dellagostin O."/>
            <person name="de Oliveira A.C."/>
            <person name="Bevan M."/>
            <person name="Bancroft I."/>
            <person name="Minx P."/>
            <person name="Cordum H."/>
            <person name="Wilson R."/>
            <person name="Cheng Z."/>
            <person name="Jin W."/>
            <person name="Jiang J."/>
            <person name="Leong S.A."/>
            <person name="Iwama H."/>
            <person name="Gojobori T."/>
            <person name="Itoh T."/>
            <person name="Niimura Y."/>
            <person name="Fujii Y."/>
            <person name="Habara T."/>
            <person name="Sakai H."/>
            <person name="Sato Y."/>
            <person name="Wilson G."/>
            <person name="Kumar K."/>
            <person name="McCouch S."/>
            <person name="Juretic N."/>
            <person name="Hoen D."/>
            <person name="Wright S."/>
            <person name="Bruskiewich R."/>
            <person name="Bureau T."/>
            <person name="Miyao A."/>
            <person name="Hirochika H."/>
            <person name="Nishikawa T."/>
            <person name="Kadowaki K."/>
            <person name="Sugiura M."/>
            <person name="Burr B."/>
            <person name="Sasaki T."/>
        </authorList>
    </citation>
    <scope>NUCLEOTIDE SEQUENCE [LARGE SCALE GENOMIC DNA]</scope>
    <source>
        <strain evidence="4">cv. Nipponbare</strain>
    </source>
</reference>
<reference evidence="3" key="8">
    <citation type="submission" date="2012-08" db="EMBL/GenBank/DDBJ databases">
        <title>The Second Rice Annotation Project Meeting (RAP2).</title>
        <authorList>
            <consortium name="The Rice Annotation Project (RAP)"/>
        </authorList>
    </citation>
    <scope>NUCLEOTIDE SEQUENCE</scope>
</reference>